<evidence type="ECO:0000256" key="1">
    <source>
        <dbReference type="ARBA" id="ARBA00001974"/>
    </source>
</evidence>
<evidence type="ECO:0000313" key="7">
    <source>
        <dbReference type="Proteomes" id="UP000465360"/>
    </source>
</evidence>
<sequence>MPAAGEPGGNRLRFDEPNLFGVVLRRHTNLFNAYPPGGGDYLFHSTGNSSAVALGPPNVPAVSAQSTTIPAGLPVADTCVDLLVVGSGTGMAAALTAHELGLSVLIVEKSSYVGGSTARSGGALWLPASPVLGPDDSAAKATTYLDAVVAGSAPKARSAGFVEHVPAAIDMLRRTTPMRLFWARDYSDYHPEEPGGSAAGRTCECHPLDTSILGPYRSRLRPSIMETGFAIPTTGADYRWMNLVTRVPRKGIPTFGKRIAQGLGGMLVGRHYAAGGQALAAALFAGVLRAGIPVWTDTTLLRLEGDRDRVRGAVVDHDGRQVTITARRGVVLATGGFDHSMDMRWKFQSESLGANLSLGADTNTGDGIRVAQEQGAGIALMDQAWWFPAIAPLPGKAPAVMLAERSLPGCLIVDQHGRRFTNEAADYMSFGQRLLELERSGSPVEAMWIIFDQQYRNSYVFGAELFPRMKIPQSWYDAGIAARADTLPELGARIGVPVHDFTSTMNRFNENAYAGEDPDFDRGRSAYDRYYGDPTITPNPNLRPLTKSPFYAVRMALSDLGTCGGLKADERARVLREDGTVIGGLYAIGNTAANAFGTTYPGAGATIAQGLVYGYIASKEAAKEAATEAAKDSAKDAAG</sequence>
<dbReference type="Proteomes" id="UP000465360">
    <property type="component" value="Unassembled WGS sequence"/>
</dbReference>
<dbReference type="GO" id="GO:0033765">
    <property type="term" value="F:steroid dehydrogenase activity, acting on the CH-CH group of donors"/>
    <property type="evidence" value="ECO:0007669"/>
    <property type="project" value="UniProtKB-ARBA"/>
</dbReference>
<protein>
    <submittedName>
        <fullName evidence="6">Putative 3-ketosteroid 1-dehydrogenase or fumarate reductase/succinate dehydrogenase</fullName>
    </submittedName>
</protein>
<dbReference type="InterPro" id="IPR050315">
    <property type="entry name" value="FAD-oxidoreductase_2"/>
</dbReference>
<evidence type="ECO:0000256" key="4">
    <source>
        <dbReference type="ARBA" id="ARBA00023002"/>
    </source>
</evidence>
<evidence type="ECO:0000256" key="2">
    <source>
        <dbReference type="ARBA" id="ARBA00022630"/>
    </source>
</evidence>
<dbReference type="EMBL" id="BLKZ01000001">
    <property type="protein sequence ID" value="GFG91523.1"/>
    <property type="molecule type" value="Genomic_DNA"/>
</dbReference>
<dbReference type="GO" id="GO:0008202">
    <property type="term" value="P:steroid metabolic process"/>
    <property type="evidence" value="ECO:0007669"/>
    <property type="project" value="UniProtKB-ARBA"/>
</dbReference>
<proteinExistence type="predicted"/>
<gene>
    <name evidence="6" type="ORF">MBOU_35650</name>
</gene>
<organism evidence="6 7">
    <name type="scientific">Mycobacterium bourgelatii</name>
    <dbReference type="NCBI Taxonomy" id="1273442"/>
    <lineage>
        <taxon>Bacteria</taxon>
        <taxon>Bacillati</taxon>
        <taxon>Actinomycetota</taxon>
        <taxon>Actinomycetes</taxon>
        <taxon>Mycobacteriales</taxon>
        <taxon>Mycobacteriaceae</taxon>
        <taxon>Mycobacterium</taxon>
    </lineage>
</organism>
<evidence type="ECO:0000313" key="6">
    <source>
        <dbReference type="EMBL" id="GFG91523.1"/>
    </source>
</evidence>
<dbReference type="Pfam" id="PF00890">
    <property type="entry name" value="FAD_binding_2"/>
    <property type="match status" value="1"/>
</dbReference>
<dbReference type="AlphaFoldDB" id="A0A7I9YSM4"/>
<dbReference type="InterPro" id="IPR003953">
    <property type="entry name" value="FAD-dep_OxRdtase_2_FAD-bd"/>
</dbReference>
<name>A0A7I9YSM4_MYCBU</name>
<dbReference type="Gene3D" id="3.50.50.60">
    <property type="entry name" value="FAD/NAD(P)-binding domain"/>
    <property type="match status" value="2"/>
</dbReference>
<keyword evidence="7" id="KW-1185">Reference proteome</keyword>
<feature type="domain" description="FAD-dependent oxidoreductase 2 FAD-binding" evidence="5">
    <location>
        <begin position="81"/>
        <end position="607"/>
    </location>
</feature>
<keyword evidence="4" id="KW-0560">Oxidoreductase</keyword>
<comment type="caution">
    <text evidence="6">The sequence shown here is derived from an EMBL/GenBank/DDBJ whole genome shotgun (WGS) entry which is preliminary data.</text>
</comment>
<evidence type="ECO:0000256" key="3">
    <source>
        <dbReference type="ARBA" id="ARBA00022827"/>
    </source>
</evidence>
<keyword evidence="2" id="KW-0285">Flavoprotein</keyword>
<keyword evidence="3" id="KW-0274">FAD</keyword>
<dbReference type="NCBIfam" id="NF009479">
    <property type="entry name" value="PRK12845.1"/>
    <property type="match status" value="1"/>
</dbReference>
<dbReference type="PANTHER" id="PTHR43400">
    <property type="entry name" value="FUMARATE REDUCTASE"/>
    <property type="match status" value="1"/>
</dbReference>
<accession>A0A7I9YSM4</accession>
<evidence type="ECO:0000259" key="5">
    <source>
        <dbReference type="Pfam" id="PF00890"/>
    </source>
</evidence>
<reference evidence="6 7" key="1">
    <citation type="journal article" date="2019" name="Emerg. Microbes Infect.">
        <title>Comprehensive subspecies identification of 175 nontuberculous mycobacteria species based on 7547 genomic profiles.</title>
        <authorList>
            <person name="Matsumoto Y."/>
            <person name="Kinjo T."/>
            <person name="Motooka D."/>
            <person name="Nabeya D."/>
            <person name="Jung N."/>
            <person name="Uechi K."/>
            <person name="Horii T."/>
            <person name="Iida T."/>
            <person name="Fujita J."/>
            <person name="Nakamura S."/>
        </authorList>
    </citation>
    <scope>NUCLEOTIDE SEQUENCE [LARGE SCALE GENOMIC DNA]</scope>
    <source>
        <strain evidence="6 7">JCM 30725</strain>
    </source>
</reference>
<dbReference type="InterPro" id="IPR036188">
    <property type="entry name" value="FAD/NAD-bd_sf"/>
</dbReference>
<dbReference type="InterPro" id="IPR027477">
    <property type="entry name" value="Succ_DH/fumarate_Rdtase_cat_sf"/>
</dbReference>
<dbReference type="PANTHER" id="PTHR43400:SF10">
    <property type="entry name" value="3-OXOSTEROID 1-DEHYDROGENASE"/>
    <property type="match status" value="1"/>
</dbReference>
<dbReference type="SUPFAM" id="SSF51905">
    <property type="entry name" value="FAD/NAD(P)-binding domain"/>
    <property type="match status" value="1"/>
</dbReference>
<comment type="cofactor">
    <cofactor evidence="1">
        <name>FAD</name>
        <dbReference type="ChEBI" id="CHEBI:57692"/>
    </cofactor>
</comment>
<dbReference type="SUPFAM" id="SSF56425">
    <property type="entry name" value="Succinate dehydrogenase/fumarate reductase flavoprotein, catalytic domain"/>
    <property type="match status" value="1"/>
</dbReference>